<organism evidence="2 3">
    <name type="scientific">Streptomyces uncialis</name>
    <dbReference type="NCBI Taxonomy" id="1048205"/>
    <lineage>
        <taxon>Bacteria</taxon>
        <taxon>Bacillati</taxon>
        <taxon>Actinomycetota</taxon>
        <taxon>Actinomycetes</taxon>
        <taxon>Kitasatosporales</taxon>
        <taxon>Streptomycetaceae</taxon>
        <taxon>Streptomyces</taxon>
    </lineage>
</organism>
<gene>
    <name evidence="2" type="ORF">AB852_00200</name>
</gene>
<reference evidence="2 3" key="1">
    <citation type="submission" date="2015-06" db="EMBL/GenBank/DDBJ databases">
        <title>Cloning and characterization of the uncialamcin biosynthetic gene cluster.</title>
        <authorList>
            <person name="Yan X."/>
            <person name="Huang T."/>
            <person name="Ge H."/>
            <person name="Shen B."/>
        </authorList>
    </citation>
    <scope>NUCLEOTIDE SEQUENCE [LARGE SCALE GENOMIC DNA]</scope>
    <source>
        <strain evidence="2 3">DCA2648</strain>
    </source>
</reference>
<dbReference type="Proteomes" id="UP000186455">
    <property type="component" value="Unassembled WGS sequence"/>
</dbReference>
<evidence type="ECO:0008006" key="4">
    <source>
        <dbReference type="Google" id="ProtNLM"/>
    </source>
</evidence>
<keyword evidence="3" id="KW-1185">Reference proteome</keyword>
<dbReference type="AlphaFoldDB" id="A0A1Q4VC73"/>
<dbReference type="GeneID" id="96791090"/>
<dbReference type="EMBL" id="LFBV01000001">
    <property type="protein sequence ID" value="OKH95349.1"/>
    <property type="molecule type" value="Genomic_DNA"/>
</dbReference>
<evidence type="ECO:0000313" key="2">
    <source>
        <dbReference type="EMBL" id="OKH95349.1"/>
    </source>
</evidence>
<name>A0A1Q4VC73_9ACTN</name>
<evidence type="ECO:0000313" key="3">
    <source>
        <dbReference type="Proteomes" id="UP000186455"/>
    </source>
</evidence>
<sequence>MRLRTSAATAVAASLAFLFTLSGTAAAATGQFAYKYHGLDGQLRTAVLQDPPSGECVTLPEVADPDASSPAVAPWNDTDAWATVYSEADCTGREWNLRPHGRPATERLELRSVLLWQF</sequence>
<accession>A0A1Q4VC73</accession>
<keyword evidence="1" id="KW-0732">Signal</keyword>
<feature type="chain" id="PRO_5012185709" description="Ricin B lectin domain-containing protein" evidence="1">
    <location>
        <begin position="28"/>
        <end position="118"/>
    </location>
</feature>
<dbReference type="STRING" id="1048205.AB852_00200"/>
<comment type="caution">
    <text evidence="2">The sequence shown here is derived from an EMBL/GenBank/DDBJ whole genome shotgun (WGS) entry which is preliminary data.</text>
</comment>
<feature type="signal peptide" evidence="1">
    <location>
        <begin position="1"/>
        <end position="27"/>
    </location>
</feature>
<protein>
    <recommendedName>
        <fullName evidence="4">Ricin B lectin domain-containing protein</fullName>
    </recommendedName>
</protein>
<evidence type="ECO:0000256" key="1">
    <source>
        <dbReference type="SAM" id="SignalP"/>
    </source>
</evidence>
<dbReference type="RefSeq" id="WP_073782353.1">
    <property type="nucleotide sequence ID" value="NZ_CP109290.1"/>
</dbReference>
<proteinExistence type="predicted"/>